<name>A0A6C0HRE3_9ZZZZ</name>
<evidence type="ECO:0000313" key="1">
    <source>
        <dbReference type="EMBL" id="QHT83004.1"/>
    </source>
</evidence>
<reference evidence="1" key="1">
    <citation type="journal article" date="2020" name="Nature">
        <title>Giant virus diversity and host interactions through global metagenomics.</title>
        <authorList>
            <person name="Schulz F."/>
            <person name="Roux S."/>
            <person name="Paez-Espino D."/>
            <person name="Jungbluth S."/>
            <person name="Walsh D.A."/>
            <person name="Denef V.J."/>
            <person name="McMahon K.D."/>
            <person name="Konstantinidis K.T."/>
            <person name="Eloe-Fadrosh E.A."/>
            <person name="Kyrpides N.C."/>
            <person name="Woyke T."/>
        </authorList>
    </citation>
    <scope>NUCLEOTIDE SEQUENCE</scope>
    <source>
        <strain evidence="1">GVMAG-M-3300023184-165</strain>
    </source>
</reference>
<accession>A0A6C0HRE3</accession>
<protein>
    <submittedName>
        <fullName evidence="1">Uncharacterized protein</fullName>
    </submittedName>
</protein>
<organism evidence="1">
    <name type="scientific">viral metagenome</name>
    <dbReference type="NCBI Taxonomy" id="1070528"/>
    <lineage>
        <taxon>unclassified sequences</taxon>
        <taxon>metagenomes</taxon>
        <taxon>organismal metagenomes</taxon>
    </lineage>
</organism>
<dbReference type="AlphaFoldDB" id="A0A6C0HRE3"/>
<proteinExistence type="predicted"/>
<dbReference type="EMBL" id="MN740005">
    <property type="protein sequence ID" value="QHT83004.1"/>
    <property type="molecule type" value="Genomic_DNA"/>
</dbReference>
<sequence length="84" mass="9767">MASKTRRNVPWRGWKSEKPGAHQKTVMLKKCGKKCFLGTKKSFPICKKNTCKISKKGVYAAYVRAQQYHKRNVSQKAKRLLRKI</sequence>